<keyword evidence="3" id="KW-1015">Disulfide bond</keyword>
<sequence length="458" mass="52454">MKKSIFIYAAVILLAGACKQNETRNYTVLSGKIENPVSNQLLISGQDFFRDTIAVRDDGTFRDTLYLSPGSFLLSHGKIFWRSYLESGYDLAMAFNTSDLNGTLSYTGTGSGENAYIFSKFKMLRSIMDKKQQAFKADESTFKTITNRQKEALEHHLNTFGGISEGFKSKETRNIAYGYLADLTRYETMHRRLTDNEGFSISADFLDELDQVIYNSGIDFLFSGNYRRLTERHFEKTAREIAQNEGVEEDIAYLKSISGIENDTIRNSLAYEHARFGITYTNDLDTYYELFSTISNDTEHRKEVNRSYEVLAKVAKGRPSPRFEEYLNFDGSNTSLEDLKGAYLYIDVWATWCGPCRKEIPYLKQLEKKYHGRNVKFVSISIDKQSDKDKWKEMILEKELGGTQLLADKDWESDFVKNYMIKGIPRFILLDPEGNILDPNAPVPSSGKLEAIFNNLDI</sequence>
<dbReference type="PANTHER" id="PTHR42852:SF6">
    <property type="entry name" value="THIOL:DISULFIDE INTERCHANGE PROTEIN DSBE"/>
    <property type="match status" value="1"/>
</dbReference>
<name>A0A926JQD1_9FLAO</name>
<evidence type="ECO:0000256" key="2">
    <source>
        <dbReference type="ARBA" id="ARBA00022748"/>
    </source>
</evidence>
<evidence type="ECO:0000259" key="5">
    <source>
        <dbReference type="PROSITE" id="PS51352"/>
    </source>
</evidence>
<dbReference type="GO" id="GO:0030313">
    <property type="term" value="C:cell envelope"/>
    <property type="evidence" value="ECO:0007669"/>
    <property type="project" value="UniProtKB-SubCell"/>
</dbReference>
<evidence type="ECO:0000256" key="3">
    <source>
        <dbReference type="ARBA" id="ARBA00023157"/>
    </source>
</evidence>
<reference evidence="6 7" key="1">
    <citation type="submission" date="2020-09" db="EMBL/GenBank/DDBJ databases">
        <title>Sinomicrobium weinanense sp. nov., a halophilic bacteria isolated from saline-alkali soil.</title>
        <authorList>
            <person name="Wu P."/>
            <person name="Ren H."/>
            <person name="Mei Y."/>
            <person name="Liang Y."/>
            <person name="Chen Z."/>
        </authorList>
    </citation>
    <scope>NUCLEOTIDE SEQUENCE [LARGE SCALE GENOMIC DNA]</scope>
    <source>
        <strain evidence="6 7">FJxs</strain>
    </source>
</reference>
<dbReference type="EMBL" id="JACVDC010000010">
    <property type="protein sequence ID" value="MBC9795436.1"/>
    <property type="molecule type" value="Genomic_DNA"/>
</dbReference>
<dbReference type="CDD" id="cd02966">
    <property type="entry name" value="TlpA_like_family"/>
    <property type="match status" value="1"/>
</dbReference>
<keyword evidence="7" id="KW-1185">Reference proteome</keyword>
<comment type="subcellular location">
    <subcellularLocation>
        <location evidence="1">Cell envelope</location>
    </subcellularLocation>
</comment>
<evidence type="ECO:0000256" key="1">
    <source>
        <dbReference type="ARBA" id="ARBA00004196"/>
    </source>
</evidence>
<evidence type="ECO:0000313" key="6">
    <source>
        <dbReference type="EMBL" id="MBC9795436.1"/>
    </source>
</evidence>
<accession>A0A926JQD1</accession>
<dbReference type="GO" id="GO:0016491">
    <property type="term" value="F:oxidoreductase activity"/>
    <property type="evidence" value="ECO:0007669"/>
    <property type="project" value="InterPro"/>
</dbReference>
<evidence type="ECO:0000256" key="4">
    <source>
        <dbReference type="ARBA" id="ARBA00023284"/>
    </source>
</evidence>
<dbReference type="GO" id="GO:0017004">
    <property type="term" value="P:cytochrome complex assembly"/>
    <property type="evidence" value="ECO:0007669"/>
    <property type="project" value="UniProtKB-KW"/>
</dbReference>
<dbReference type="AlphaFoldDB" id="A0A926JQD1"/>
<dbReference type="PANTHER" id="PTHR42852">
    <property type="entry name" value="THIOL:DISULFIDE INTERCHANGE PROTEIN DSBE"/>
    <property type="match status" value="1"/>
</dbReference>
<dbReference type="Pfam" id="PF08534">
    <property type="entry name" value="Redoxin"/>
    <property type="match status" value="1"/>
</dbReference>
<evidence type="ECO:0000313" key="7">
    <source>
        <dbReference type="Proteomes" id="UP000653730"/>
    </source>
</evidence>
<dbReference type="InterPro" id="IPR050553">
    <property type="entry name" value="Thioredoxin_ResA/DsbE_sf"/>
</dbReference>
<dbReference type="PROSITE" id="PS51352">
    <property type="entry name" value="THIOREDOXIN_2"/>
    <property type="match status" value="1"/>
</dbReference>
<dbReference type="InterPro" id="IPR013740">
    <property type="entry name" value="Redoxin"/>
</dbReference>
<dbReference type="InterPro" id="IPR013766">
    <property type="entry name" value="Thioredoxin_domain"/>
</dbReference>
<dbReference type="PROSITE" id="PS51257">
    <property type="entry name" value="PROKAR_LIPOPROTEIN"/>
    <property type="match status" value="1"/>
</dbReference>
<dbReference type="Gene3D" id="3.40.30.10">
    <property type="entry name" value="Glutaredoxin"/>
    <property type="match status" value="1"/>
</dbReference>
<dbReference type="RefSeq" id="WP_187964590.1">
    <property type="nucleotide sequence ID" value="NZ_JACVDC010000010.1"/>
</dbReference>
<proteinExistence type="predicted"/>
<feature type="domain" description="Thioredoxin" evidence="5">
    <location>
        <begin position="314"/>
        <end position="458"/>
    </location>
</feature>
<comment type="caution">
    <text evidence="6">The sequence shown here is derived from an EMBL/GenBank/DDBJ whole genome shotgun (WGS) entry which is preliminary data.</text>
</comment>
<dbReference type="Proteomes" id="UP000653730">
    <property type="component" value="Unassembled WGS sequence"/>
</dbReference>
<dbReference type="InterPro" id="IPR036249">
    <property type="entry name" value="Thioredoxin-like_sf"/>
</dbReference>
<gene>
    <name evidence="6" type="ORF">IBL28_05640</name>
</gene>
<organism evidence="6 7">
    <name type="scientific">Sinomicrobium weinanense</name>
    <dbReference type="NCBI Taxonomy" id="2842200"/>
    <lineage>
        <taxon>Bacteria</taxon>
        <taxon>Pseudomonadati</taxon>
        <taxon>Bacteroidota</taxon>
        <taxon>Flavobacteriia</taxon>
        <taxon>Flavobacteriales</taxon>
        <taxon>Flavobacteriaceae</taxon>
        <taxon>Sinomicrobium</taxon>
    </lineage>
</organism>
<keyword evidence="2" id="KW-0201">Cytochrome c-type biogenesis</keyword>
<dbReference type="SUPFAM" id="SSF52833">
    <property type="entry name" value="Thioredoxin-like"/>
    <property type="match status" value="1"/>
</dbReference>
<protein>
    <submittedName>
        <fullName evidence="6">TlpA family protein disulfide reductase</fullName>
    </submittedName>
</protein>
<keyword evidence="4" id="KW-0676">Redox-active center</keyword>